<dbReference type="Gene3D" id="3.10.50.10">
    <property type="match status" value="1"/>
</dbReference>
<dbReference type="EMBL" id="VSWD01000011">
    <property type="protein sequence ID" value="KAK3088727.1"/>
    <property type="molecule type" value="Genomic_DNA"/>
</dbReference>
<dbReference type="GO" id="GO:0008061">
    <property type="term" value="F:chitin binding"/>
    <property type="evidence" value="ECO:0007669"/>
    <property type="project" value="InterPro"/>
</dbReference>
<dbReference type="GO" id="GO:0009313">
    <property type="term" value="P:oligosaccharide catabolic process"/>
    <property type="evidence" value="ECO:0007669"/>
    <property type="project" value="TreeGrafter"/>
</dbReference>
<dbReference type="Proteomes" id="UP001186944">
    <property type="component" value="Unassembled WGS sequence"/>
</dbReference>
<keyword evidence="4" id="KW-0378">Hydrolase</keyword>
<feature type="domain" description="GH18" evidence="11">
    <location>
        <begin position="1"/>
        <end position="368"/>
    </location>
</feature>
<gene>
    <name evidence="12" type="ORF">FSP39_023057</name>
</gene>
<evidence type="ECO:0000256" key="9">
    <source>
        <dbReference type="ARBA" id="ARBA00074174"/>
    </source>
</evidence>
<evidence type="ECO:0000256" key="7">
    <source>
        <dbReference type="ARBA" id="ARBA00023295"/>
    </source>
</evidence>
<dbReference type="InterPro" id="IPR051887">
    <property type="entry name" value="GH18_Domain-Containing"/>
</dbReference>
<keyword evidence="3 10" id="KW-0732">Signal</keyword>
<dbReference type="PANTHER" id="PTHR46290">
    <property type="entry name" value="DI-N-ACETYLCHITOBIASE"/>
    <property type="match status" value="1"/>
</dbReference>
<dbReference type="InterPro" id="IPR001223">
    <property type="entry name" value="Glyco_hydro18_cat"/>
</dbReference>
<keyword evidence="13" id="KW-1185">Reference proteome</keyword>
<keyword evidence="7" id="KW-0326">Glycosidase</keyword>
<dbReference type="GO" id="GO:0005615">
    <property type="term" value="C:extracellular space"/>
    <property type="evidence" value="ECO:0007669"/>
    <property type="project" value="TreeGrafter"/>
</dbReference>
<evidence type="ECO:0000256" key="1">
    <source>
        <dbReference type="ARBA" id="ARBA00004371"/>
    </source>
</evidence>
<protein>
    <recommendedName>
        <fullName evidence="9">Di-N-acetylchitobiase</fullName>
    </recommendedName>
</protein>
<dbReference type="GO" id="GO:0016798">
    <property type="term" value="F:hydrolase activity, acting on glycosyl bonds"/>
    <property type="evidence" value="ECO:0007669"/>
    <property type="project" value="UniProtKB-KW"/>
</dbReference>
<dbReference type="PROSITE" id="PS51910">
    <property type="entry name" value="GH18_2"/>
    <property type="match status" value="1"/>
</dbReference>
<comment type="subcellular location">
    <subcellularLocation>
        <location evidence="1">Lysosome</location>
    </subcellularLocation>
</comment>
<evidence type="ECO:0000313" key="12">
    <source>
        <dbReference type="EMBL" id="KAK3088727.1"/>
    </source>
</evidence>
<dbReference type="InterPro" id="IPR011583">
    <property type="entry name" value="Chitinase_II/V-like_cat"/>
</dbReference>
<keyword evidence="6" id="KW-0458">Lysosome</keyword>
<dbReference type="InterPro" id="IPR017853">
    <property type="entry name" value="GH"/>
</dbReference>
<dbReference type="Pfam" id="PF00704">
    <property type="entry name" value="Glyco_hydro_18"/>
    <property type="match status" value="1"/>
</dbReference>
<dbReference type="Gene3D" id="3.20.20.80">
    <property type="entry name" value="Glycosidases"/>
    <property type="match status" value="1"/>
</dbReference>
<evidence type="ECO:0000256" key="8">
    <source>
        <dbReference type="ARBA" id="ARBA00055477"/>
    </source>
</evidence>
<evidence type="ECO:0000259" key="11">
    <source>
        <dbReference type="PROSITE" id="PS51910"/>
    </source>
</evidence>
<reference evidence="12" key="1">
    <citation type="submission" date="2019-08" db="EMBL/GenBank/DDBJ databases">
        <title>The improved chromosome-level genome for the pearl oyster Pinctada fucata martensii using PacBio sequencing and Hi-C.</title>
        <authorList>
            <person name="Zheng Z."/>
        </authorList>
    </citation>
    <scope>NUCLEOTIDE SEQUENCE</scope>
    <source>
        <strain evidence="12">ZZ-2019</strain>
        <tissue evidence="12">Adductor muscle</tissue>
    </source>
</reference>
<name>A0AA88XU28_PINIB</name>
<evidence type="ECO:0000256" key="6">
    <source>
        <dbReference type="ARBA" id="ARBA00023228"/>
    </source>
</evidence>
<comment type="function">
    <text evidence="8">Involved in the degradation of asparagine-linked glycoproteins. Hydrolyze of N-acetyl-beta-D-glucosamine (1-4)N-acetylglucosamine chitobiose core from the reducing end of the bond, it requires prior cleavage by glycosylasparaginase.</text>
</comment>
<proteinExistence type="inferred from homology"/>
<evidence type="ECO:0000256" key="3">
    <source>
        <dbReference type="ARBA" id="ARBA00022729"/>
    </source>
</evidence>
<comment type="similarity">
    <text evidence="2">Belongs to the glycosyl hydrolase 18 family.</text>
</comment>
<evidence type="ECO:0000256" key="5">
    <source>
        <dbReference type="ARBA" id="ARBA00023180"/>
    </source>
</evidence>
<dbReference type="InterPro" id="IPR029070">
    <property type="entry name" value="Chitinase_insertion_sf"/>
</dbReference>
<organism evidence="12 13">
    <name type="scientific">Pinctada imbricata</name>
    <name type="common">Atlantic pearl-oyster</name>
    <name type="synonym">Pinctada martensii</name>
    <dbReference type="NCBI Taxonomy" id="66713"/>
    <lineage>
        <taxon>Eukaryota</taxon>
        <taxon>Metazoa</taxon>
        <taxon>Spiralia</taxon>
        <taxon>Lophotrochozoa</taxon>
        <taxon>Mollusca</taxon>
        <taxon>Bivalvia</taxon>
        <taxon>Autobranchia</taxon>
        <taxon>Pteriomorphia</taxon>
        <taxon>Pterioida</taxon>
        <taxon>Pterioidea</taxon>
        <taxon>Pteriidae</taxon>
        <taxon>Pinctada</taxon>
    </lineage>
</organism>
<evidence type="ECO:0000256" key="4">
    <source>
        <dbReference type="ARBA" id="ARBA00022801"/>
    </source>
</evidence>
<dbReference type="GO" id="GO:0005764">
    <property type="term" value="C:lysosome"/>
    <property type="evidence" value="ECO:0007669"/>
    <property type="project" value="UniProtKB-SubCell"/>
</dbReference>
<accession>A0AA88XU28</accession>
<dbReference type="SUPFAM" id="SSF51445">
    <property type="entry name" value="(Trans)glycosidases"/>
    <property type="match status" value="1"/>
</dbReference>
<dbReference type="FunFam" id="3.20.20.80:FF:000250">
    <property type="entry name" value="Probable di-N-acetylchitobiase 1"/>
    <property type="match status" value="1"/>
</dbReference>
<feature type="signal peptide" evidence="10">
    <location>
        <begin position="1"/>
        <end position="22"/>
    </location>
</feature>
<dbReference type="PANTHER" id="PTHR46290:SF1">
    <property type="entry name" value="DI-N-ACETYLCHITOBIASE"/>
    <property type="match status" value="1"/>
</dbReference>
<dbReference type="FunFam" id="3.10.50.10:FF:000006">
    <property type="entry name" value="Chitobiase, di-N-acetyl"/>
    <property type="match status" value="1"/>
</dbReference>
<evidence type="ECO:0000256" key="10">
    <source>
        <dbReference type="SAM" id="SignalP"/>
    </source>
</evidence>
<evidence type="ECO:0000256" key="2">
    <source>
        <dbReference type="ARBA" id="ARBA00009336"/>
    </source>
</evidence>
<comment type="caution">
    <text evidence="12">The sequence shown here is derived from an EMBL/GenBank/DDBJ whole genome shotgun (WGS) entry which is preliminary data.</text>
</comment>
<dbReference type="AlphaFoldDB" id="A0AA88XU28"/>
<keyword evidence="5" id="KW-0325">Glycoprotein</keyword>
<dbReference type="SMART" id="SM00636">
    <property type="entry name" value="Glyco_18"/>
    <property type="match status" value="1"/>
</dbReference>
<evidence type="ECO:0000313" key="13">
    <source>
        <dbReference type="Proteomes" id="UP001186944"/>
    </source>
</evidence>
<feature type="chain" id="PRO_5041669161" description="Di-N-acetylchitobiase" evidence="10">
    <location>
        <begin position="23"/>
        <end position="376"/>
    </location>
</feature>
<sequence>MIRAIHLCIVAIFCYLLSVTEAGIVSCPCSDSSLCQLISGNPDKEIFIFSLSDKPTAWKNYDWKKVTTVVMVGYVSHDLMCYAHRYGARAVLIGNFPTSNLTNIDARRMWVKEQLQKTQSNFLDGINIDYEDAIPKDDINVRDGYTQLVSETYETFKNANKNYQVTVDVAWSPSGIDKRFYDYIALSAVTDFLFVMSYDEQSQIHGDCVAGANSGYYKTFKGLEDYLTLPVPRSKLVLGIPWYGYVYPCIMISEDGRTCKIRQVPFRGVNCSDAAGKEYNFSFIKQTLLNHSTTGRRWDTDTMSPYFDFNYDNITYQVWYDDPESLSLKYKLAVMSKLRGVGMWNADAVDPIQDQEGTKMMWDALPDYKSKEIYLN</sequence>